<gene>
    <name evidence="2" type="ORF">MSPICULIGERA_LOCUS8491</name>
</gene>
<feature type="non-terminal residue" evidence="2">
    <location>
        <position position="1"/>
    </location>
</feature>
<reference evidence="2" key="1">
    <citation type="submission" date="2023-06" db="EMBL/GenBank/DDBJ databases">
        <authorList>
            <person name="Delattre M."/>
        </authorList>
    </citation>
    <scope>NUCLEOTIDE SEQUENCE</scope>
    <source>
        <strain evidence="2">AF72</strain>
    </source>
</reference>
<name>A0AA36FZ20_9BILA</name>
<sequence>MKRKSEESKEQAQDGSKMRARARRGGIFEETIGKRMIHIEFVDTNRAVEVARPAGSYLSTMGVPGSKGVRHKLYPEETGAAYVTDKNAGNELTTAQLHGIALNLVPHTHFTAYREIRRSGLRGSSGKGSIRRFTAFQRLALHRAHFSKKLRNRLAKRMKNLAADDALNPVGHTLEAKLPLNPTLLRFSSLIARTATDWADYRKRALAAINNAREMRTRNSAR</sequence>
<keyword evidence="3" id="KW-1185">Reference proteome</keyword>
<evidence type="ECO:0000313" key="3">
    <source>
        <dbReference type="Proteomes" id="UP001177023"/>
    </source>
</evidence>
<evidence type="ECO:0000313" key="2">
    <source>
        <dbReference type="EMBL" id="CAJ0570038.1"/>
    </source>
</evidence>
<feature type="region of interest" description="Disordered" evidence="1">
    <location>
        <begin position="1"/>
        <end position="25"/>
    </location>
</feature>
<dbReference type="AlphaFoldDB" id="A0AA36FZ20"/>
<protein>
    <submittedName>
        <fullName evidence="2">Uncharacterized protein</fullName>
    </submittedName>
</protein>
<feature type="compositionally biased region" description="Basic and acidic residues" evidence="1">
    <location>
        <begin position="1"/>
        <end position="12"/>
    </location>
</feature>
<comment type="caution">
    <text evidence="2">The sequence shown here is derived from an EMBL/GenBank/DDBJ whole genome shotgun (WGS) entry which is preliminary data.</text>
</comment>
<accession>A0AA36FZ20</accession>
<dbReference type="EMBL" id="CATQJA010002224">
    <property type="protein sequence ID" value="CAJ0570038.1"/>
    <property type="molecule type" value="Genomic_DNA"/>
</dbReference>
<dbReference type="Proteomes" id="UP001177023">
    <property type="component" value="Unassembled WGS sequence"/>
</dbReference>
<evidence type="ECO:0000256" key="1">
    <source>
        <dbReference type="SAM" id="MobiDB-lite"/>
    </source>
</evidence>
<proteinExistence type="predicted"/>
<organism evidence="2 3">
    <name type="scientific">Mesorhabditis spiculigera</name>
    <dbReference type="NCBI Taxonomy" id="96644"/>
    <lineage>
        <taxon>Eukaryota</taxon>
        <taxon>Metazoa</taxon>
        <taxon>Ecdysozoa</taxon>
        <taxon>Nematoda</taxon>
        <taxon>Chromadorea</taxon>
        <taxon>Rhabditida</taxon>
        <taxon>Rhabditina</taxon>
        <taxon>Rhabditomorpha</taxon>
        <taxon>Rhabditoidea</taxon>
        <taxon>Rhabditidae</taxon>
        <taxon>Mesorhabditinae</taxon>
        <taxon>Mesorhabditis</taxon>
    </lineage>
</organism>